<sequence>MVKQWNADKFELIQTLEGHFGEVWAMDLSNTANFVISAASDFSIRMWEKTEEILVLQEEREIEREKAIENEIQFRDDEDVVPGEQTGEVALAATRTTLTVRSADDIVEAIDICKEYGAENAGQSTLHPLMQAYNCSSSENFMMEVLRRIRSSDLEKCLMLVPFGYVFEMLALLERALHSHCKTHVELAVRCILFILSFWIFALYGTESGSRPFPSCSLERDQLEAELCDRHEVVRANVGLTSCWDIMKGIAPLPSYKYVIQLSPDAVTCRCPHGIHSGQLTGYSKSMPLLARLNTLCKADMDSVRDKVGVNQAALRLMQKQLDETDKVSLFSEALDRKKSKKRSSSVLVQNELMRLSKCINLMDERLLSSSLIESRPAKPPNVLIYSEDDHRQTFQHHAERIAACLNPFKYTVYQLRYRQMEKDPWPENTCCLILLNTFRFEDSDWNRLYTYWKIGGKLLFISSQSLIQLLTRVSDGLMPYHLLSHIFCKRDRTTHLQPVLEALSASNQSVSQAELEFSRRVTLKNSLDVATVEASFVRNTVHSLLIEVKNLLTGGLVVFTESDFVSHDPPWITPVLDCMKKLDIEISDNKELSCTPGYLFIKEQIQLEERFVNLGRVRGKVEVEFFPERSTSKIGPPQPDYVPVYITPRTCSFNTEIYARHLTTAHLGRALLYVPVISSTMSLFDGLMTYDDIIQHLVAVAGRQTEGQGMLSVPK</sequence>
<keyword evidence="1 3" id="KW-0853">WD repeat</keyword>
<dbReference type="Pfam" id="PF00400">
    <property type="entry name" value="WD40"/>
    <property type="match status" value="1"/>
</dbReference>
<dbReference type="OrthoDB" id="10250105at2759"/>
<dbReference type="PROSITE" id="PS50082">
    <property type="entry name" value="WD_REPEATS_2"/>
    <property type="match status" value="1"/>
</dbReference>
<protein>
    <submittedName>
        <fullName evidence="6">WD_REPEATS_REGION domain-containing protein</fullName>
    </submittedName>
</protein>
<reference evidence="6" key="1">
    <citation type="submission" date="2016-06" db="UniProtKB">
        <authorList>
            <consortium name="WormBaseParasite"/>
        </authorList>
    </citation>
    <scope>IDENTIFICATION</scope>
</reference>
<dbReference type="InterPro" id="IPR036322">
    <property type="entry name" value="WD40_repeat_dom_sf"/>
</dbReference>
<evidence type="ECO:0000256" key="3">
    <source>
        <dbReference type="PROSITE-ProRule" id="PRU00221"/>
    </source>
</evidence>
<dbReference type="PROSITE" id="PS50294">
    <property type="entry name" value="WD_REPEATS_REGION"/>
    <property type="match status" value="1"/>
</dbReference>
<dbReference type="WBParaSite" id="SBAD_0000807701-mRNA-1">
    <property type="protein sequence ID" value="SBAD_0000807701-mRNA-1"/>
    <property type="gene ID" value="SBAD_0000807701"/>
</dbReference>
<accession>A0A183IVY7</accession>
<dbReference type="GO" id="GO:0034388">
    <property type="term" value="C:Pwp2p-containing subcomplex of 90S preribosome"/>
    <property type="evidence" value="ECO:0007669"/>
    <property type="project" value="TreeGrafter"/>
</dbReference>
<evidence type="ECO:0000313" key="5">
    <source>
        <dbReference type="Proteomes" id="UP000270296"/>
    </source>
</evidence>
<proteinExistence type="predicted"/>
<dbReference type="Proteomes" id="UP000270296">
    <property type="component" value="Unassembled WGS sequence"/>
</dbReference>
<dbReference type="SMART" id="SM00320">
    <property type="entry name" value="WD40"/>
    <property type="match status" value="1"/>
</dbReference>
<feature type="repeat" description="WD" evidence="3">
    <location>
        <begin position="16"/>
        <end position="48"/>
    </location>
</feature>
<dbReference type="AlphaFoldDB" id="A0A183IVY7"/>
<evidence type="ECO:0000313" key="6">
    <source>
        <dbReference type="WBParaSite" id="SBAD_0000807701-mRNA-1"/>
    </source>
</evidence>
<keyword evidence="2" id="KW-0677">Repeat</keyword>
<keyword evidence="5" id="KW-1185">Reference proteome</keyword>
<dbReference type="InterPro" id="IPR001680">
    <property type="entry name" value="WD40_rpt"/>
</dbReference>
<evidence type="ECO:0000256" key="2">
    <source>
        <dbReference type="ARBA" id="ARBA00022737"/>
    </source>
</evidence>
<dbReference type="InterPro" id="IPR051570">
    <property type="entry name" value="TBC1_cilium_biogenesis"/>
</dbReference>
<dbReference type="PANTHER" id="PTHR19853">
    <property type="entry name" value="WD REPEAT CONTAINING PROTEIN 3 WDR3"/>
    <property type="match status" value="1"/>
</dbReference>
<dbReference type="Gene3D" id="2.130.10.10">
    <property type="entry name" value="YVTN repeat-like/Quinoprotein amine dehydrogenase"/>
    <property type="match status" value="1"/>
</dbReference>
<gene>
    <name evidence="4" type="ORF">SBAD_LOCUS7784</name>
</gene>
<evidence type="ECO:0000313" key="4">
    <source>
        <dbReference type="EMBL" id="VDP14279.1"/>
    </source>
</evidence>
<dbReference type="InterPro" id="IPR015943">
    <property type="entry name" value="WD40/YVTN_repeat-like_dom_sf"/>
</dbReference>
<dbReference type="PANTHER" id="PTHR19853:SF0">
    <property type="entry name" value="WD REPEAT-CONTAINING PROTEIN 3"/>
    <property type="match status" value="1"/>
</dbReference>
<evidence type="ECO:0000256" key="1">
    <source>
        <dbReference type="ARBA" id="ARBA00022574"/>
    </source>
</evidence>
<dbReference type="GO" id="GO:0030515">
    <property type="term" value="F:snoRNA binding"/>
    <property type="evidence" value="ECO:0007669"/>
    <property type="project" value="TreeGrafter"/>
</dbReference>
<organism evidence="6">
    <name type="scientific">Soboliphyme baturini</name>
    <dbReference type="NCBI Taxonomy" id="241478"/>
    <lineage>
        <taxon>Eukaryota</taxon>
        <taxon>Metazoa</taxon>
        <taxon>Ecdysozoa</taxon>
        <taxon>Nematoda</taxon>
        <taxon>Enoplea</taxon>
        <taxon>Dorylaimia</taxon>
        <taxon>Dioctophymatida</taxon>
        <taxon>Dioctophymatoidea</taxon>
        <taxon>Soboliphymatidae</taxon>
        <taxon>Soboliphyme</taxon>
    </lineage>
</organism>
<dbReference type="GO" id="GO:0032040">
    <property type="term" value="C:small-subunit processome"/>
    <property type="evidence" value="ECO:0007669"/>
    <property type="project" value="TreeGrafter"/>
</dbReference>
<dbReference type="EMBL" id="UZAM01010939">
    <property type="protein sequence ID" value="VDP14279.1"/>
    <property type="molecule type" value="Genomic_DNA"/>
</dbReference>
<dbReference type="GO" id="GO:0030490">
    <property type="term" value="P:maturation of SSU-rRNA"/>
    <property type="evidence" value="ECO:0007669"/>
    <property type="project" value="TreeGrafter"/>
</dbReference>
<reference evidence="4 5" key="2">
    <citation type="submission" date="2018-11" db="EMBL/GenBank/DDBJ databases">
        <authorList>
            <consortium name="Pathogen Informatics"/>
        </authorList>
    </citation>
    <scope>NUCLEOTIDE SEQUENCE [LARGE SCALE GENOMIC DNA]</scope>
</reference>
<name>A0A183IVY7_9BILA</name>
<dbReference type="SUPFAM" id="SSF50978">
    <property type="entry name" value="WD40 repeat-like"/>
    <property type="match status" value="1"/>
</dbReference>